<comment type="caution">
    <text evidence="3">The sequence shown here is derived from an EMBL/GenBank/DDBJ whole genome shotgun (WGS) entry which is preliminary data.</text>
</comment>
<proteinExistence type="predicted"/>
<evidence type="ECO:0000313" key="3">
    <source>
        <dbReference type="EMBL" id="MCZ4090394.1"/>
    </source>
</evidence>
<dbReference type="InterPro" id="IPR028087">
    <property type="entry name" value="Tad_N"/>
</dbReference>
<dbReference type="Proteomes" id="UP001079430">
    <property type="component" value="Unassembled WGS sequence"/>
</dbReference>
<reference evidence="3" key="1">
    <citation type="submission" date="2022-10" db="EMBL/GenBank/DDBJ databases">
        <title>Whole genome sequencing of three plant growth promoting bacteria isolated from Vachellia tortilis subsp. raddiana in Morocco.</title>
        <authorList>
            <person name="Hnini M."/>
            <person name="Zouagui R."/>
            <person name="Zouagui H."/>
            <person name="Chemao Elfihri M.-W."/>
            <person name="Ibrahimi A."/>
            <person name="Sbabou L."/>
            <person name="Aurag J."/>
        </authorList>
    </citation>
    <scope>NUCLEOTIDE SEQUENCE</scope>
    <source>
        <strain evidence="3">LMR678</strain>
    </source>
</reference>
<sequence length="446" mass="46747">MRRAKLHAQLRRLARDKDGNFAILGAIAIVPIIAAVGVTLDFVGAYLEAEKIQAALDAAALGSVRAYGEGADETEASEAAKKFFWSNYAMPQESVLVEGGNLADTPTQGALSVAFTRNTIEDVAAAEFSFDYKPIFLERLPLAIRRQSVAARAANAEACILALHQTADRAFDVSGSAAVDLTGCTVISNSNDDQSIYVGGSGKLKAECLYAAGAIYGAAQSVELACDKAVEGASRVPDPFKNKVLPKAAAWVDLSGCGQDFISGGGGNGDCNGTGKTPKTNNEGYVVTLKPGTYQNLDVKRAVNLLPGNYIIDGGRLEFGAQATVTGERVTFFLINGAEISINGGATFDISPSLEGDWAGFSIVAEHGNVETAIINGNSQSSLTGIVYLPDVAELQYAGNGATSGECIRLIAQEITLTGNSTFKMDCTTELADKGIYYPGAIRLVR</sequence>
<organism evidence="3 4">
    <name type="scientific">Sinorhizobium psoraleae</name>
    <dbReference type="NCBI Taxonomy" id="520838"/>
    <lineage>
        <taxon>Bacteria</taxon>
        <taxon>Pseudomonadati</taxon>
        <taxon>Pseudomonadota</taxon>
        <taxon>Alphaproteobacteria</taxon>
        <taxon>Hyphomicrobiales</taxon>
        <taxon>Rhizobiaceae</taxon>
        <taxon>Sinorhizobium/Ensifer group</taxon>
        <taxon>Sinorhizobium</taxon>
    </lineage>
</organism>
<dbReference type="EMBL" id="JAPVOI010000004">
    <property type="protein sequence ID" value="MCZ4090394.1"/>
    <property type="molecule type" value="Genomic_DNA"/>
</dbReference>
<dbReference type="Pfam" id="PF13400">
    <property type="entry name" value="Tad"/>
    <property type="match status" value="1"/>
</dbReference>
<feature type="transmembrane region" description="Helical" evidence="1">
    <location>
        <begin position="21"/>
        <end position="47"/>
    </location>
</feature>
<dbReference type="RefSeq" id="WP_269278491.1">
    <property type="nucleotide sequence ID" value="NZ_JAPVOI010000004.1"/>
</dbReference>
<keyword evidence="1" id="KW-0812">Transmembrane</keyword>
<gene>
    <name evidence="3" type="ORF">O3W52_10060</name>
</gene>
<keyword evidence="1" id="KW-1133">Transmembrane helix</keyword>
<evidence type="ECO:0000256" key="1">
    <source>
        <dbReference type="SAM" id="Phobius"/>
    </source>
</evidence>
<evidence type="ECO:0000313" key="4">
    <source>
        <dbReference type="Proteomes" id="UP001079430"/>
    </source>
</evidence>
<accession>A0ABT4KEK3</accession>
<name>A0ABT4KEK3_9HYPH</name>
<keyword evidence="4" id="KW-1185">Reference proteome</keyword>
<protein>
    <submittedName>
        <fullName evidence="3">Pilus assembly protein TadG-related protein</fullName>
    </submittedName>
</protein>
<keyword evidence="1" id="KW-0472">Membrane</keyword>
<evidence type="ECO:0000259" key="2">
    <source>
        <dbReference type="Pfam" id="PF13400"/>
    </source>
</evidence>
<feature type="domain" description="Putative Flp pilus-assembly TadG-like N-terminal" evidence="2">
    <location>
        <begin position="19"/>
        <end position="63"/>
    </location>
</feature>